<organism evidence="1 2">
    <name type="scientific">Brachionus plicatilis</name>
    <name type="common">Marine rotifer</name>
    <name type="synonym">Brachionus muelleri</name>
    <dbReference type="NCBI Taxonomy" id="10195"/>
    <lineage>
        <taxon>Eukaryota</taxon>
        <taxon>Metazoa</taxon>
        <taxon>Spiralia</taxon>
        <taxon>Gnathifera</taxon>
        <taxon>Rotifera</taxon>
        <taxon>Eurotatoria</taxon>
        <taxon>Monogononta</taxon>
        <taxon>Pseudotrocha</taxon>
        <taxon>Ploima</taxon>
        <taxon>Brachionidae</taxon>
        <taxon>Brachionus</taxon>
    </lineage>
</organism>
<dbReference type="Proteomes" id="UP000276133">
    <property type="component" value="Unassembled WGS sequence"/>
</dbReference>
<reference evidence="1 2" key="1">
    <citation type="journal article" date="2018" name="Sci. Rep.">
        <title>Genomic signatures of local adaptation to the degree of environmental predictability in rotifers.</title>
        <authorList>
            <person name="Franch-Gras L."/>
            <person name="Hahn C."/>
            <person name="Garcia-Roger E.M."/>
            <person name="Carmona M.J."/>
            <person name="Serra M."/>
            <person name="Gomez A."/>
        </authorList>
    </citation>
    <scope>NUCLEOTIDE SEQUENCE [LARGE SCALE GENOMIC DNA]</scope>
    <source>
        <strain evidence="1">HYR1</strain>
    </source>
</reference>
<name>A0A3M7S2J3_BRAPC</name>
<protein>
    <submittedName>
        <fullName evidence="1">Uncharacterized protein</fullName>
    </submittedName>
</protein>
<comment type="caution">
    <text evidence="1">The sequence shown here is derived from an EMBL/GenBank/DDBJ whole genome shotgun (WGS) entry which is preliminary data.</text>
</comment>
<dbReference type="EMBL" id="REGN01002161">
    <property type="protein sequence ID" value="RNA29807.1"/>
    <property type="molecule type" value="Genomic_DNA"/>
</dbReference>
<evidence type="ECO:0000313" key="2">
    <source>
        <dbReference type="Proteomes" id="UP000276133"/>
    </source>
</evidence>
<dbReference type="AlphaFoldDB" id="A0A3M7S2J3"/>
<gene>
    <name evidence="1" type="ORF">BpHYR1_053181</name>
</gene>
<evidence type="ECO:0000313" key="1">
    <source>
        <dbReference type="EMBL" id="RNA29807.1"/>
    </source>
</evidence>
<keyword evidence="2" id="KW-1185">Reference proteome</keyword>
<accession>A0A3M7S2J3</accession>
<sequence length="90" mass="9821">MRQKGLFEVEVLDEVVESDMQLVGGGAALFDRLGKLVLEPREPFGVGAQRGDDFQRRQQMHGADPPRLGANDRRESVAKLLAKVGCSLGT</sequence>
<proteinExistence type="predicted"/>